<gene>
    <name evidence="1" type="ORF">J2S66_007235</name>
</gene>
<dbReference type="EMBL" id="JAVDSG010000001">
    <property type="protein sequence ID" value="MDR6598851.1"/>
    <property type="molecule type" value="Genomic_DNA"/>
</dbReference>
<dbReference type="RefSeq" id="WP_310314112.1">
    <property type="nucleotide sequence ID" value="NZ_BAAAXB010000001.1"/>
</dbReference>
<evidence type="ECO:0000313" key="2">
    <source>
        <dbReference type="Proteomes" id="UP001268819"/>
    </source>
</evidence>
<protein>
    <submittedName>
        <fullName evidence="1">Uncharacterized protein</fullName>
    </submittedName>
</protein>
<accession>A0ABU1Q828</accession>
<dbReference type="Proteomes" id="UP001268819">
    <property type="component" value="Unassembled WGS sequence"/>
</dbReference>
<sequence>MRNTEEHTLAELIEDCTALPEELMGRPAEARESRAVAWEVDDAHYAQVAELEAYV</sequence>
<proteinExistence type="predicted"/>
<evidence type="ECO:0000313" key="1">
    <source>
        <dbReference type="EMBL" id="MDR6598851.1"/>
    </source>
</evidence>
<organism evidence="1 2">
    <name type="scientific">Saccharothrix longispora</name>
    <dbReference type="NCBI Taxonomy" id="33920"/>
    <lineage>
        <taxon>Bacteria</taxon>
        <taxon>Bacillati</taxon>
        <taxon>Actinomycetota</taxon>
        <taxon>Actinomycetes</taxon>
        <taxon>Pseudonocardiales</taxon>
        <taxon>Pseudonocardiaceae</taxon>
        <taxon>Saccharothrix</taxon>
    </lineage>
</organism>
<name>A0ABU1Q828_9PSEU</name>
<keyword evidence="2" id="KW-1185">Reference proteome</keyword>
<reference evidence="1 2" key="1">
    <citation type="submission" date="2023-07" db="EMBL/GenBank/DDBJ databases">
        <title>Sequencing the genomes of 1000 actinobacteria strains.</title>
        <authorList>
            <person name="Klenk H.-P."/>
        </authorList>
    </citation>
    <scope>NUCLEOTIDE SEQUENCE [LARGE SCALE GENOMIC DNA]</scope>
    <source>
        <strain evidence="1 2">DSM 43749</strain>
    </source>
</reference>
<comment type="caution">
    <text evidence="1">The sequence shown here is derived from an EMBL/GenBank/DDBJ whole genome shotgun (WGS) entry which is preliminary data.</text>
</comment>